<dbReference type="EMBL" id="DYDO01000001">
    <property type="protein sequence ID" value="DBA34541.1"/>
    <property type="molecule type" value="Genomic_DNA"/>
</dbReference>
<evidence type="ECO:0000313" key="1">
    <source>
        <dbReference type="EMBL" id="DBA34541.1"/>
    </source>
</evidence>
<protein>
    <submittedName>
        <fullName evidence="1">Uncharacterized protein</fullName>
    </submittedName>
</protein>
<dbReference type="Proteomes" id="UP001181693">
    <property type="component" value="Unassembled WGS sequence"/>
</dbReference>
<accession>A0AAV3AZT5</accession>
<reference evidence="1" key="1">
    <citation type="thesis" date="2020" institute="ProQuest LLC" country="789 East Eisenhower Parkway, Ann Arbor, MI, USA">
        <title>Comparative Genomics and Chromosome Evolution.</title>
        <authorList>
            <person name="Mudd A.B."/>
        </authorList>
    </citation>
    <scope>NUCLEOTIDE SEQUENCE</scope>
    <source>
        <strain evidence="1">1538</strain>
        <tissue evidence="1">Blood</tissue>
    </source>
</reference>
<sequence length="88" mass="10588">MVHTQEWLIFLRYSHLQNKQTLVDKFKFRVSNTKMGVKTQFTNLKHMAGSWMGKINICLHNQVFSKEVLYIYSGFCFFKSLQITEHRR</sequence>
<proteinExistence type="predicted"/>
<dbReference type="AlphaFoldDB" id="A0AAV3AZT5"/>
<comment type="caution">
    <text evidence="1">The sequence shown here is derived from an EMBL/GenBank/DDBJ whole genome shotgun (WGS) entry which is preliminary data.</text>
</comment>
<organism evidence="1 2">
    <name type="scientific">Pyxicephalus adspersus</name>
    <name type="common">African bullfrog</name>
    <dbReference type="NCBI Taxonomy" id="30357"/>
    <lineage>
        <taxon>Eukaryota</taxon>
        <taxon>Metazoa</taxon>
        <taxon>Chordata</taxon>
        <taxon>Craniata</taxon>
        <taxon>Vertebrata</taxon>
        <taxon>Euteleostomi</taxon>
        <taxon>Amphibia</taxon>
        <taxon>Batrachia</taxon>
        <taxon>Anura</taxon>
        <taxon>Neobatrachia</taxon>
        <taxon>Ranoidea</taxon>
        <taxon>Pyxicephalidae</taxon>
        <taxon>Pyxicephalinae</taxon>
        <taxon>Pyxicephalus</taxon>
    </lineage>
</organism>
<name>A0AAV3AZT5_PYXAD</name>
<evidence type="ECO:0000313" key="2">
    <source>
        <dbReference type="Proteomes" id="UP001181693"/>
    </source>
</evidence>
<gene>
    <name evidence="1" type="ORF">GDO54_002092</name>
</gene>
<keyword evidence="2" id="KW-1185">Reference proteome</keyword>